<dbReference type="SUPFAM" id="SSF53098">
    <property type="entry name" value="Ribonuclease H-like"/>
    <property type="match status" value="1"/>
</dbReference>
<dbReference type="CDD" id="cd09276">
    <property type="entry name" value="Rnase_HI_RT_non_LTR"/>
    <property type="match status" value="1"/>
</dbReference>
<feature type="domain" description="RNase H type-1" evidence="2">
    <location>
        <begin position="97"/>
        <end position="248"/>
    </location>
</feature>
<evidence type="ECO:0000259" key="2">
    <source>
        <dbReference type="PROSITE" id="PS50879"/>
    </source>
</evidence>
<evidence type="ECO:0000256" key="1">
    <source>
        <dbReference type="SAM" id="MobiDB-lite"/>
    </source>
</evidence>
<dbReference type="GO" id="GO:0004523">
    <property type="term" value="F:RNA-DNA hybrid ribonuclease activity"/>
    <property type="evidence" value="ECO:0007669"/>
    <property type="project" value="InterPro"/>
</dbReference>
<feature type="compositionally biased region" description="Basic and acidic residues" evidence="1">
    <location>
        <begin position="396"/>
        <end position="411"/>
    </location>
</feature>
<dbReference type="InterPro" id="IPR036397">
    <property type="entry name" value="RNaseH_sf"/>
</dbReference>
<accession>A0A2R6QXK8</accession>
<keyword evidence="4" id="KW-1185">Reference proteome</keyword>
<dbReference type="AlphaFoldDB" id="A0A2R6QXK8"/>
<feature type="region of interest" description="Disordered" evidence="1">
    <location>
        <begin position="383"/>
        <end position="472"/>
    </location>
</feature>
<evidence type="ECO:0000313" key="4">
    <source>
        <dbReference type="Proteomes" id="UP000186601"/>
    </source>
</evidence>
<reference evidence="3 4" key="1">
    <citation type="submission" date="2018-02" db="EMBL/GenBank/DDBJ databases">
        <title>Genome sequence of the basidiomycete white-rot fungus Phlebia centrifuga.</title>
        <authorList>
            <person name="Granchi Z."/>
            <person name="Peng M."/>
            <person name="de Vries R.P."/>
            <person name="Hilden K."/>
            <person name="Makela M.R."/>
            <person name="Grigoriev I."/>
            <person name="Riley R."/>
        </authorList>
    </citation>
    <scope>NUCLEOTIDE SEQUENCE [LARGE SCALE GENOMIC DNA]</scope>
    <source>
        <strain evidence="3 4">FBCC195</strain>
    </source>
</reference>
<organism evidence="3 4">
    <name type="scientific">Hermanssonia centrifuga</name>
    <dbReference type="NCBI Taxonomy" id="98765"/>
    <lineage>
        <taxon>Eukaryota</taxon>
        <taxon>Fungi</taxon>
        <taxon>Dikarya</taxon>
        <taxon>Basidiomycota</taxon>
        <taxon>Agaricomycotina</taxon>
        <taxon>Agaricomycetes</taxon>
        <taxon>Polyporales</taxon>
        <taxon>Meruliaceae</taxon>
        <taxon>Hermanssonia</taxon>
    </lineage>
</organism>
<proteinExistence type="predicted"/>
<feature type="compositionally biased region" description="Pro residues" evidence="1">
    <location>
        <begin position="434"/>
        <end position="470"/>
    </location>
</feature>
<evidence type="ECO:0000313" key="3">
    <source>
        <dbReference type="EMBL" id="PSS17122.1"/>
    </source>
</evidence>
<dbReference type="InterPro" id="IPR002156">
    <property type="entry name" value="RNaseH_domain"/>
</dbReference>
<protein>
    <recommendedName>
        <fullName evidence="2">RNase H type-1 domain-containing protein</fullName>
    </recommendedName>
</protein>
<feature type="compositionally biased region" description="Low complexity" evidence="1">
    <location>
        <begin position="385"/>
        <end position="394"/>
    </location>
</feature>
<dbReference type="PROSITE" id="PS50879">
    <property type="entry name" value="RNASE_H_1"/>
    <property type="match status" value="1"/>
</dbReference>
<dbReference type="OrthoDB" id="2804491at2759"/>
<dbReference type="Pfam" id="PF00075">
    <property type="entry name" value="RNase_H"/>
    <property type="match status" value="1"/>
</dbReference>
<name>A0A2R6QXK8_9APHY</name>
<dbReference type="InterPro" id="IPR012337">
    <property type="entry name" value="RNaseH-like_sf"/>
</dbReference>
<dbReference type="EMBL" id="MLYV02000299">
    <property type="protein sequence ID" value="PSS17122.1"/>
    <property type="molecule type" value="Genomic_DNA"/>
</dbReference>
<dbReference type="Proteomes" id="UP000186601">
    <property type="component" value="Unassembled WGS sequence"/>
</dbReference>
<comment type="caution">
    <text evidence="3">The sequence shown here is derived from an EMBL/GenBank/DDBJ whole genome shotgun (WGS) entry which is preliminary data.</text>
</comment>
<gene>
    <name evidence="3" type="ORF">PHLCEN_2v3246</name>
</gene>
<sequence length="524" mass="58646">MAELANVQAKAARWITGGFRTTPIGALNALAGLPPIKERCRHLMNKAAMRVRKLPDSHPIRAVLPNYWMMNQEEFENWYEKTFVPKLRSLMFGFEGREGIYIVFTDGSAKKTDRPGKPTRYRSSSSYLILKQSLENNRHVKHATLASGKATSYDAEVMALAASIKNAIKTGGAELHELHVFADSQTALRNIVEPGLYSGQMFTLSVIKDLRRFLCKSPEHLITLHWCPAHVGVPQNEFVDQLAKSGLKRRSLASITARITRVVTGHLPIGEFWQKFNFDGPKKCLCGQPLKTRDHMLFDCPIWKMREPNFTKEWLTNTATPKQFIRTVANFLSAHPLAGSFEMADAYKASEEENQNLGTDAGPLRRALLQQLKIYVGRWRLWQGNEPVPEPNNETPEEKAAREARNYERSDAPILRVASPGASPVAAQLENPTQAPPASPTPWTPDPEPPPGQIDPEPPPPGQSDVPPPKGTLTVNNVFAVDKWSQTEHDMHVQVARDLADIEADQVAAILNYMEYSPQLRAEE</sequence>
<dbReference type="STRING" id="98765.A0A2R6QXK8"/>
<dbReference type="GO" id="GO:0003676">
    <property type="term" value="F:nucleic acid binding"/>
    <property type="evidence" value="ECO:0007669"/>
    <property type="project" value="InterPro"/>
</dbReference>
<dbReference type="Gene3D" id="3.30.420.10">
    <property type="entry name" value="Ribonuclease H-like superfamily/Ribonuclease H"/>
    <property type="match status" value="1"/>
</dbReference>